<evidence type="ECO:0000259" key="2">
    <source>
        <dbReference type="SMART" id="SM00478"/>
    </source>
</evidence>
<dbReference type="Gene3D" id="1.10.1670.10">
    <property type="entry name" value="Helix-hairpin-Helix base-excision DNA repair enzymes (C-terminal)"/>
    <property type="match status" value="1"/>
</dbReference>
<dbReference type="EMBL" id="FNVA01000003">
    <property type="protein sequence ID" value="SEG18665.1"/>
    <property type="molecule type" value="Genomic_DNA"/>
</dbReference>
<evidence type="ECO:0000256" key="1">
    <source>
        <dbReference type="SAM" id="MobiDB-lite"/>
    </source>
</evidence>
<gene>
    <name evidence="3" type="ORF">SAMN05421819_2109</name>
</gene>
<organism evidence="3 4">
    <name type="scientific">Bryocella elongata</name>
    <dbReference type="NCBI Taxonomy" id="863522"/>
    <lineage>
        <taxon>Bacteria</taxon>
        <taxon>Pseudomonadati</taxon>
        <taxon>Acidobacteriota</taxon>
        <taxon>Terriglobia</taxon>
        <taxon>Terriglobales</taxon>
        <taxon>Acidobacteriaceae</taxon>
        <taxon>Bryocella</taxon>
    </lineage>
</organism>
<dbReference type="AlphaFoldDB" id="A0A1H5Y4E0"/>
<dbReference type="SUPFAM" id="SSF48150">
    <property type="entry name" value="DNA-glycosylase"/>
    <property type="match status" value="1"/>
</dbReference>
<keyword evidence="3" id="KW-0540">Nuclease</keyword>
<keyword evidence="3" id="KW-0378">Hydrolase</keyword>
<dbReference type="Gene3D" id="1.10.340.30">
    <property type="entry name" value="Hypothetical protein, domain 2"/>
    <property type="match status" value="1"/>
</dbReference>
<keyword evidence="4" id="KW-1185">Reference proteome</keyword>
<dbReference type="GO" id="GO:0004519">
    <property type="term" value="F:endonuclease activity"/>
    <property type="evidence" value="ECO:0007669"/>
    <property type="project" value="UniProtKB-KW"/>
</dbReference>
<dbReference type="InterPro" id="IPR023170">
    <property type="entry name" value="HhH_base_excis_C"/>
</dbReference>
<dbReference type="Proteomes" id="UP000236728">
    <property type="component" value="Unassembled WGS sequence"/>
</dbReference>
<dbReference type="SMART" id="SM00478">
    <property type="entry name" value="ENDO3c"/>
    <property type="match status" value="1"/>
</dbReference>
<dbReference type="PIRSF" id="PIRSF001435">
    <property type="entry name" value="Nth"/>
    <property type="match status" value="1"/>
</dbReference>
<accession>A0A1H5Y4E0</accession>
<feature type="domain" description="HhH-GPD" evidence="2">
    <location>
        <begin position="65"/>
        <end position="229"/>
    </location>
</feature>
<dbReference type="PANTHER" id="PTHR47203:SF1">
    <property type="entry name" value="HYPOTHETICAL BASE EXCISION DNA REPAIR PROTEIN (EUROFUNG)"/>
    <property type="match status" value="1"/>
</dbReference>
<evidence type="ECO:0000313" key="3">
    <source>
        <dbReference type="EMBL" id="SEG18665.1"/>
    </source>
</evidence>
<reference evidence="3 4" key="1">
    <citation type="submission" date="2016-10" db="EMBL/GenBank/DDBJ databases">
        <authorList>
            <person name="de Groot N.N."/>
        </authorList>
    </citation>
    <scope>NUCLEOTIDE SEQUENCE [LARGE SCALE GENOMIC DNA]</scope>
    <source>
        <strain evidence="3 4">DSM 22489</strain>
    </source>
</reference>
<proteinExistence type="predicted"/>
<dbReference type="InterPro" id="IPR011257">
    <property type="entry name" value="DNA_glycosylase"/>
</dbReference>
<keyword evidence="3" id="KW-0255">Endonuclease</keyword>
<sequence>MAAADNGTGNGLFPSSEMEEAGRRPLTPEQADKLPHIHRLLLGYYGQPKRREPRDPLTQLIYSMMASRTKTEASEAALRDLQRAFQAGPGNWEPVRDAAVRDIERAIALVTFPEQKAERIKLLLNQISARVGELTLEFLHKYRTDKIRSWLEQFEGVGPQVSAAVVNFSTLRRRALVIDANHLRVIQRLCVVPRGNAELTEERLMRLVPETWDAEMLDEDHMLVKLHAQTLCVFSDPKCEGCPLLKICPSGQRNMAELQLTAPQ</sequence>
<dbReference type="CDD" id="cd00056">
    <property type="entry name" value="ENDO3c"/>
    <property type="match status" value="1"/>
</dbReference>
<dbReference type="PANTHER" id="PTHR47203">
    <property type="match status" value="1"/>
</dbReference>
<dbReference type="RefSeq" id="WP_235011510.1">
    <property type="nucleotide sequence ID" value="NZ_FNVA01000003.1"/>
</dbReference>
<protein>
    <submittedName>
        <fullName evidence="3">Endonuclease-3</fullName>
    </submittedName>
</protein>
<dbReference type="GO" id="GO:0006284">
    <property type="term" value="P:base-excision repair"/>
    <property type="evidence" value="ECO:0007669"/>
    <property type="project" value="InterPro"/>
</dbReference>
<feature type="region of interest" description="Disordered" evidence="1">
    <location>
        <begin position="1"/>
        <end position="32"/>
    </location>
</feature>
<dbReference type="InterPro" id="IPR003265">
    <property type="entry name" value="HhH-GPD_domain"/>
</dbReference>
<name>A0A1H5Y4E0_9BACT</name>
<evidence type="ECO:0000313" key="4">
    <source>
        <dbReference type="Proteomes" id="UP000236728"/>
    </source>
</evidence>